<dbReference type="EMBL" id="CP092864">
    <property type="protein sequence ID" value="UYV62430.1"/>
    <property type="molecule type" value="Genomic_DNA"/>
</dbReference>
<protein>
    <recommendedName>
        <fullName evidence="8">Amino acid transporter transmembrane domain-containing protein</fullName>
    </recommendedName>
</protein>
<accession>A0ABY6K5B8</accession>
<feature type="transmembrane region" description="Helical" evidence="7">
    <location>
        <begin position="895"/>
        <end position="916"/>
    </location>
</feature>
<comment type="similarity">
    <text evidence="2">Belongs to the peptidase A22B family.</text>
</comment>
<feature type="transmembrane region" description="Helical" evidence="7">
    <location>
        <begin position="1076"/>
        <end position="1096"/>
    </location>
</feature>
<feature type="transmembrane region" description="Helical" evidence="7">
    <location>
        <begin position="538"/>
        <end position="561"/>
    </location>
</feature>
<evidence type="ECO:0000313" key="10">
    <source>
        <dbReference type="Proteomes" id="UP001235939"/>
    </source>
</evidence>
<feature type="transmembrane region" description="Helical" evidence="7">
    <location>
        <begin position="928"/>
        <end position="951"/>
    </location>
</feature>
<feature type="transmembrane region" description="Helical" evidence="7">
    <location>
        <begin position="353"/>
        <end position="373"/>
    </location>
</feature>
<feature type="transmembrane region" description="Helical" evidence="7">
    <location>
        <begin position="404"/>
        <end position="423"/>
    </location>
</feature>
<feature type="transmembrane region" description="Helical" evidence="7">
    <location>
        <begin position="264"/>
        <end position="282"/>
    </location>
</feature>
<dbReference type="InterPro" id="IPR013057">
    <property type="entry name" value="AA_transpt_TM"/>
</dbReference>
<gene>
    <name evidence="9" type="ORF">LAZ67_2000510</name>
</gene>
<feature type="transmembrane region" description="Helical" evidence="7">
    <location>
        <begin position="505"/>
        <end position="526"/>
    </location>
</feature>
<dbReference type="PANTHER" id="PTHR22950:SF703">
    <property type="entry name" value="AMINO ACID TRANSPORTER TRANSMEMBRANE DOMAIN-CONTAINING PROTEIN"/>
    <property type="match status" value="1"/>
</dbReference>
<feature type="transmembrane region" description="Helical" evidence="7">
    <location>
        <begin position="670"/>
        <end position="688"/>
    </location>
</feature>
<keyword evidence="10" id="KW-1185">Reference proteome</keyword>
<reference evidence="9 10" key="1">
    <citation type="submission" date="2022-01" db="EMBL/GenBank/DDBJ databases">
        <title>A chromosomal length assembly of Cordylochernes scorpioides.</title>
        <authorList>
            <person name="Zeh D."/>
            <person name="Zeh J."/>
        </authorList>
    </citation>
    <scope>NUCLEOTIDE SEQUENCE [LARGE SCALE GENOMIC DNA]</scope>
    <source>
        <strain evidence="9">IN4F17</strain>
        <tissue evidence="9">Whole Body</tissue>
    </source>
</reference>
<dbReference type="Pfam" id="PF04258">
    <property type="entry name" value="Peptidase_A22B"/>
    <property type="match status" value="2"/>
</dbReference>
<evidence type="ECO:0000256" key="7">
    <source>
        <dbReference type="SAM" id="Phobius"/>
    </source>
</evidence>
<feature type="transmembrane region" description="Helical" evidence="7">
    <location>
        <begin position="235"/>
        <end position="258"/>
    </location>
</feature>
<dbReference type="Pfam" id="PF01490">
    <property type="entry name" value="Aa_trans"/>
    <property type="match status" value="2"/>
</dbReference>
<feature type="transmembrane region" description="Helical" evidence="7">
    <location>
        <begin position="435"/>
        <end position="454"/>
    </location>
</feature>
<evidence type="ECO:0000256" key="4">
    <source>
        <dbReference type="ARBA" id="ARBA00022801"/>
    </source>
</evidence>
<sequence>MEVLLYQPVTVIFHRSYKRVWCFSRRPHRPLDNVGPEPPRTSAKLEEESSLHVTPMVIALFVALMGSMLVLLYFFYPYLVYVILGLFLVASILSVYLCLEAMLPCWPRIMLGKLFRVNLELKQIVFFAMAASLSISWLIYRKHKFAWILQDILGLFFCINMLKSIRLPSFKKGDSIMVMVATGGKSSEQVPRLLLGSHCQFQQDSILGFGDILVPGLLVSYCYGFDLLVGHHCPVYYLLSVASYGTGMLLTFAGLYLMATPQPALLYLVPCILVPTALLALCRGHWTAFWSGGEDMLPRVRLSSQDCVQETSSRGLSFKTTILFLLATIAGVGVMSLPKALSQSGFLGLAFLMYYGINTGVAGVLLGKAWLILEERWPEYKEEIGNPYSVIGIRAFGPYFRIPISILCQTSLLGPSIVCVLLICQFLEQMWPTSGIAFCLWIPIIGAVVLPLVYLGSPADFWLLGALGFITSMTACILALVVTWCDSRLLPPHSLSPWPSSMDDFFLASSTFAFAFTGGAAFPSFQHDMKHRERFPKAVAIGFTVLLSLYVVVAMSGQHVYGPQVSPSLLLSLSHPPLRSAAQGALILHLVAVLVIALNVPCQELEQLCHIPREQQLYMPKIENIVTAVIEMHEDILSSSLDTTTTNLAKMRIIIHGDPCLLAAFTWRRAVLRTTVMVFVIFACASLPDFSKILNLVGAFASNTVNLVLPSLFYLLLCGQKGDWPDRLVYGLYLGFLGLAFLMYYGINTGVAGVLLGKAWLILEERWPEYKEEIGNPYSVIGIRAFGPYFRIPISILCQTSLLGPSIVCVLLICQFLEQMWPTSGIAFCLWIPITGAVVLPLVYLGSPADFWLLGALGFITSMTACILALVVTWCDARLLPPHSLSPWPSSMDDFFLASSTFAFAFTGGAAFPSFQHDMKHRERFPKAVAIGFTVLLSLYVVVAMSGQHVYGPQVSPSLLLSLSHPPLRSAAQGALILHLVAVLVIALNVPCQELEQLCHIPRAFTWRRAVLRTTVMVFVIFACASLPDFSKILNLVGAFASNTVNLVLPSLFYLLLCGQKGDWPDRTLRWHQKAYLVKLAALGIITSAIGTYVAIKDLIKFSNFSKPCYLNHH</sequence>
<evidence type="ECO:0000313" key="9">
    <source>
        <dbReference type="EMBL" id="UYV62430.1"/>
    </source>
</evidence>
<feature type="transmembrane region" description="Helical" evidence="7">
    <location>
        <begin position="50"/>
        <end position="72"/>
    </location>
</feature>
<dbReference type="Proteomes" id="UP001235939">
    <property type="component" value="Chromosome 02"/>
</dbReference>
<evidence type="ECO:0000259" key="8">
    <source>
        <dbReference type="Pfam" id="PF01490"/>
    </source>
</evidence>
<dbReference type="InterPro" id="IPR007369">
    <property type="entry name" value="Peptidase_A22B_SPP"/>
</dbReference>
<feature type="transmembrane region" description="Helical" evidence="7">
    <location>
        <begin position="145"/>
        <end position="162"/>
    </location>
</feature>
<feature type="transmembrane region" description="Helical" evidence="7">
    <location>
        <begin position="119"/>
        <end position="139"/>
    </location>
</feature>
<feature type="transmembrane region" description="Helical" evidence="7">
    <location>
        <begin position="728"/>
        <end position="747"/>
    </location>
</feature>
<feature type="transmembrane region" description="Helical" evidence="7">
    <location>
        <begin position="78"/>
        <end position="99"/>
    </location>
</feature>
<dbReference type="InterPro" id="IPR006639">
    <property type="entry name" value="Preselin/SPP"/>
</dbReference>
<evidence type="ECO:0000256" key="6">
    <source>
        <dbReference type="ARBA" id="ARBA00023136"/>
    </source>
</evidence>
<evidence type="ECO:0000256" key="2">
    <source>
        <dbReference type="ARBA" id="ARBA00006859"/>
    </source>
</evidence>
<dbReference type="SMART" id="SM00730">
    <property type="entry name" value="PSN"/>
    <property type="match status" value="1"/>
</dbReference>
<keyword evidence="4" id="KW-0378">Hydrolase</keyword>
<feature type="domain" description="Amino acid transporter transmembrane" evidence="8">
    <location>
        <begin position="734"/>
        <end position="1096"/>
    </location>
</feature>
<keyword evidence="3 7" id="KW-0812">Transmembrane</keyword>
<comment type="subcellular location">
    <subcellularLocation>
        <location evidence="1">Endomembrane system</location>
        <topology evidence="1">Multi-pass membrane protein</topology>
    </subcellularLocation>
</comment>
<evidence type="ECO:0000256" key="5">
    <source>
        <dbReference type="ARBA" id="ARBA00022989"/>
    </source>
</evidence>
<evidence type="ECO:0000256" key="3">
    <source>
        <dbReference type="ARBA" id="ARBA00022692"/>
    </source>
</evidence>
<proteinExistence type="inferred from homology"/>
<dbReference type="PANTHER" id="PTHR22950">
    <property type="entry name" value="AMINO ACID TRANSPORTER"/>
    <property type="match status" value="1"/>
</dbReference>
<feature type="transmembrane region" description="Helical" evidence="7">
    <location>
        <begin position="581"/>
        <end position="600"/>
    </location>
</feature>
<feature type="transmembrane region" description="Helical" evidence="7">
    <location>
        <begin position="1034"/>
        <end position="1056"/>
    </location>
</feature>
<name>A0ABY6K5B8_9ARAC</name>
<organism evidence="9 10">
    <name type="scientific">Cordylochernes scorpioides</name>
    <dbReference type="NCBI Taxonomy" id="51811"/>
    <lineage>
        <taxon>Eukaryota</taxon>
        <taxon>Metazoa</taxon>
        <taxon>Ecdysozoa</taxon>
        <taxon>Arthropoda</taxon>
        <taxon>Chelicerata</taxon>
        <taxon>Arachnida</taxon>
        <taxon>Pseudoscorpiones</taxon>
        <taxon>Cheliferoidea</taxon>
        <taxon>Chernetidae</taxon>
        <taxon>Cordylochernes</taxon>
    </lineage>
</organism>
<feature type="transmembrane region" description="Helical" evidence="7">
    <location>
        <begin position="694"/>
        <end position="716"/>
    </location>
</feature>
<evidence type="ECO:0000256" key="1">
    <source>
        <dbReference type="ARBA" id="ARBA00004127"/>
    </source>
</evidence>
<feature type="transmembrane region" description="Helical" evidence="7">
    <location>
        <begin position="971"/>
        <end position="990"/>
    </location>
</feature>
<feature type="transmembrane region" description="Helical" evidence="7">
    <location>
        <begin position="851"/>
        <end position="875"/>
    </location>
</feature>
<keyword evidence="6 7" id="KW-0472">Membrane</keyword>
<feature type="transmembrane region" description="Helical" evidence="7">
    <location>
        <begin position="322"/>
        <end position="341"/>
    </location>
</feature>
<keyword evidence="5 7" id="KW-1133">Transmembrane helix</keyword>
<feature type="transmembrane region" description="Helical" evidence="7">
    <location>
        <begin position="461"/>
        <end position="485"/>
    </location>
</feature>
<feature type="domain" description="Amino acid transporter transmembrane" evidence="8">
    <location>
        <begin position="315"/>
        <end position="725"/>
    </location>
</feature>
<feature type="transmembrane region" description="Helical" evidence="7">
    <location>
        <begin position="1010"/>
        <end position="1028"/>
    </location>
</feature>
<feature type="transmembrane region" description="Helical" evidence="7">
    <location>
        <begin position="825"/>
        <end position="844"/>
    </location>
</feature>